<comment type="caution">
    <text evidence="3">The sequence shown here is derived from an EMBL/GenBank/DDBJ whole genome shotgun (WGS) entry which is preliminary data.</text>
</comment>
<dbReference type="Proteomes" id="UP001239267">
    <property type="component" value="Unassembled WGS sequence"/>
</dbReference>
<keyword evidence="4" id="KW-1185">Reference proteome</keyword>
<evidence type="ECO:0000313" key="4">
    <source>
        <dbReference type="Proteomes" id="UP001239267"/>
    </source>
</evidence>
<keyword evidence="1" id="KW-0812">Transmembrane</keyword>
<reference evidence="3 4" key="1">
    <citation type="submission" date="2023-07" db="EMBL/GenBank/DDBJ databases">
        <title>Sorghum-associated microbial communities from plants grown in Nebraska, USA.</title>
        <authorList>
            <person name="Schachtman D."/>
        </authorList>
    </citation>
    <scope>NUCLEOTIDE SEQUENCE [LARGE SCALE GENOMIC DNA]</scope>
    <source>
        <strain evidence="3 4">DS1001</strain>
    </source>
</reference>
<organism evidence="3 4">
    <name type="scientific">Pseudarthrobacter niigatensis</name>
    <dbReference type="NCBI Taxonomy" id="369935"/>
    <lineage>
        <taxon>Bacteria</taxon>
        <taxon>Bacillati</taxon>
        <taxon>Actinomycetota</taxon>
        <taxon>Actinomycetes</taxon>
        <taxon>Micrococcales</taxon>
        <taxon>Micrococcaceae</taxon>
        <taxon>Pseudarthrobacter</taxon>
    </lineage>
</organism>
<keyword evidence="1" id="KW-1133">Transmembrane helix</keyword>
<gene>
    <name evidence="3" type="ORF">J2T23_000125</name>
</gene>
<dbReference type="EMBL" id="JAUSTB010000001">
    <property type="protein sequence ID" value="MDQ0144251.1"/>
    <property type="molecule type" value="Genomic_DNA"/>
</dbReference>
<evidence type="ECO:0000256" key="1">
    <source>
        <dbReference type="SAM" id="Phobius"/>
    </source>
</evidence>
<keyword evidence="1" id="KW-0472">Membrane</keyword>
<dbReference type="RefSeq" id="WP_307356343.1">
    <property type="nucleotide sequence ID" value="NZ_JAUSTB010000001.1"/>
</dbReference>
<accession>A0AAJ1SNQ9</accession>
<dbReference type="InterPro" id="IPR018649">
    <property type="entry name" value="SHOCT"/>
</dbReference>
<dbReference type="AlphaFoldDB" id="A0AAJ1SNQ9"/>
<proteinExistence type="predicted"/>
<protein>
    <submittedName>
        <fullName evidence="3">Membrane protein</fullName>
    </submittedName>
</protein>
<dbReference type="Pfam" id="PF09851">
    <property type="entry name" value="SHOCT"/>
    <property type="match status" value="1"/>
</dbReference>
<evidence type="ECO:0000259" key="2">
    <source>
        <dbReference type="Pfam" id="PF09851"/>
    </source>
</evidence>
<evidence type="ECO:0000313" key="3">
    <source>
        <dbReference type="EMBL" id="MDQ0144251.1"/>
    </source>
</evidence>
<feature type="transmembrane region" description="Helical" evidence="1">
    <location>
        <begin position="40"/>
        <end position="65"/>
    </location>
</feature>
<name>A0AAJ1SNQ9_9MICC</name>
<sequence length="115" mass="12269">MALPRTPVGPDTGTESGRLASAFMGPEVAEVYGWNDGMGLWGYVLMSISIVVVWGAIITGIVLLARSLRAPSPYGAHPQPPRTAEDVLAERFARGEIDAAEYQNRLAVLRGHPGP</sequence>
<feature type="domain" description="SHOCT" evidence="2">
    <location>
        <begin position="84"/>
        <end position="109"/>
    </location>
</feature>